<protein>
    <submittedName>
        <fullName evidence="1">Uncharacterized protein</fullName>
    </submittedName>
</protein>
<reference evidence="1" key="1">
    <citation type="journal article" date="2004" name="Genome Res.">
        <title>The status, quality, and expansion of the NIH full-length cDNA project: the Mammalian Gene Collection (MGC).</title>
        <authorList>
            <consortium name="The MGC Project Team"/>
            <person name="Gerhard D.S."/>
            <person name="Wagner L."/>
            <person name="Feingold E.A."/>
            <person name="Shenmen C.M."/>
            <person name="Grouse L.H."/>
            <person name="Schuler G."/>
            <person name="Klein S.L."/>
            <person name="Old S."/>
            <person name="Rasooly R."/>
            <person name="Good P."/>
            <person name="Guyer M."/>
            <person name="Peck A.M."/>
            <person name="Derge J.G."/>
            <person name="Lipman D."/>
            <person name="Collins F.S."/>
            <person name="Jang W."/>
            <person name="Sherry S."/>
            <person name="Feolo M."/>
            <person name="Misquitta L."/>
            <person name="Lee E."/>
            <person name="Rotmistrovsky K."/>
            <person name="Greenhut S.F."/>
            <person name="Schaefer C.F."/>
            <person name="Buetow K."/>
            <person name="Bonner T.I."/>
            <person name="Haussler D."/>
            <person name="Kent J."/>
            <person name="Kiekhaus M."/>
            <person name="Furey T."/>
            <person name="Brent M."/>
            <person name="Prange C."/>
            <person name="Schreiber K."/>
            <person name="Shapiro N."/>
            <person name="Bhat N.K."/>
            <person name="Hopkins R.F."/>
            <person name="Hsie F."/>
            <person name="Driscoll T."/>
            <person name="Soares M.B."/>
            <person name="Casavant T.L."/>
            <person name="Scheetz T.E."/>
            <person name="Brown-stein M.J."/>
            <person name="Usdin T.B."/>
            <person name="Toshiyuki S."/>
            <person name="Carninci P."/>
            <person name="Piao Y."/>
            <person name="Dudekula D.B."/>
            <person name="Ko M.S."/>
            <person name="Kawakami K."/>
            <person name="Suzuki Y."/>
            <person name="Sugano S."/>
            <person name="Gruber C.E."/>
            <person name="Smith M.R."/>
            <person name="Simmons B."/>
            <person name="Moore T."/>
            <person name="Waterman R."/>
            <person name="Johnson S.L."/>
            <person name="Ruan Y."/>
            <person name="Wei C.L."/>
            <person name="Mathavan S."/>
            <person name="Gunaratne P.H."/>
            <person name="Wu J."/>
            <person name="Garcia A.M."/>
            <person name="Hulyk S.W."/>
            <person name="Fuh E."/>
            <person name="Yuan Y."/>
            <person name="Sneed A."/>
            <person name="Kowis C."/>
            <person name="Hodgson A."/>
            <person name="Muzny D.M."/>
            <person name="McPherson J."/>
            <person name="Gibbs R.A."/>
            <person name="Fahey J."/>
            <person name="Helton E."/>
            <person name="Ketteman M."/>
            <person name="Madan A."/>
            <person name="Rodrigues S."/>
            <person name="Sanchez A."/>
            <person name="Whiting M."/>
            <person name="Madari A."/>
            <person name="Young A.C."/>
            <person name="Wetherby K.D."/>
            <person name="Granite S.J."/>
            <person name="Kwong P.N."/>
            <person name="Brinkley C.P."/>
            <person name="Pearson R.L."/>
            <person name="Bouffard G.G."/>
            <person name="Blakesly R.W."/>
            <person name="Green E.D."/>
            <person name="Dickson M.C."/>
            <person name="Rodriguez A.C."/>
            <person name="Grimwood J."/>
            <person name="Schmutz J."/>
            <person name="Myers R.M."/>
            <person name="Butterfield Y.S."/>
            <person name="Griffith M."/>
            <person name="Griffith O.L."/>
            <person name="Krzywinski M.I."/>
            <person name="Liao N."/>
            <person name="Morin R."/>
            <person name="Morrin R."/>
            <person name="Palmquist D."/>
            <person name="Petrescu A.S."/>
            <person name="Skalska U."/>
            <person name="Smailus D.E."/>
            <person name="Stott J.M."/>
            <person name="Schnerch A."/>
            <person name="Schein J.E."/>
            <person name="Jones S.J."/>
            <person name="Holt R.A."/>
            <person name="Baross A."/>
            <person name="Marra M.A."/>
            <person name="Clifton S."/>
            <person name="Makowski K.A."/>
            <person name="Bosak S."/>
            <person name="Malek J."/>
        </authorList>
    </citation>
    <scope>NUCLEOTIDE SEQUENCE [LARGE SCALE MRNA]</scope>
    <source>
        <strain evidence="1">FVB/N</strain>
        <tissue evidence="1">Mammary tumor. C3</tissue>
    </source>
</reference>
<evidence type="ECO:0000313" key="1">
    <source>
        <dbReference type="EMBL" id="AAH05774.1"/>
    </source>
</evidence>
<dbReference type="AlphaFoldDB" id="Q99JP5"/>
<name>Q99JP5_MOUSE</name>
<accession>Q99JP5</accession>
<dbReference type="EMBL" id="BC005774">
    <property type="protein sequence ID" value="AAH05774.1"/>
    <property type="molecule type" value="mRNA"/>
</dbReference>
<sequence>MTVNGGFIGWFTVFDTVEAQ</sequence>
<organism evidence="1">
    <name type="scientific">Mus musculus</name>
    <name type="common">Mouse</name>
    <dbReference type="NCBI Taxonomy" id="10090"/>
    <lineage>
        <taxon>Eukaryota</taxon>
        <taxon>Metazoa</taxon>
        <taxon>Chordata</taxon>
        <taxon>Craniata</taxon>
        <taxon>Vertebrata</taxon>
        <taxon>Euteleostomi</taxon>
        <taxon>Mammalia</taxon>
        <taxon>Eutheria</taxon>
        <taxon>Euarchontoglires</taxon>
        <taxon>Glires</taxon>
        <taxon>Rodentia</taxon>
        <taxon>Myomorpha</taxon>
        <taxon>Muroidea</taxon>
        <taxon>Muridae</taxon>
        <taxon>Murinae</taxon>
        <taxon>Mus</taxon>
        <taxon>Mus</taxon>
    </lineage>
</organism>
<proteinExistence type="evidence at transcript level"/>